<evidence type="ECO:0000259" key="6">
    <source>
        <dbReference type="PROSITE" id="PS51379"/>
    </source>
</evidence>
<evidence type="ECO:0000256" key="4">
    <source>
        <dbReference type="ARBA" id="ARBA00023004"/>
    </source>
</evidence>
<comment type="caution">
    <text evidence="7">The sequence shown here is derived from an EMBL/GenBank/DDBJ whole genome shotgun (WGS) entry which is preliminary data.</text>
</comment>
<dbReference type="Pfam" id="PF02754">
    <property type="entry name" value="CCG"/>
    <property type="match status" value="2"/>
</dbReference>
<keyword evidence="1" id="KW-0004">4Fe-4S</keyword>
<dbReference type="GO" id="GO:0051539">
    <property type="term" value="F:4 iron, 4 sulfur cluster binding"/>
    <property type="evidence" value="ECO:0007669"/>
    <property type="project" value="UniProtKB-KW"/>
</dbReference>
<dbReference type="InterPro" id="IPR009051">
    <property type="entry name" value="Helical_ferredxn"/>
</dbReference>
<evidence type="ECO:0000256" key="3">
    <source>
        <dbReference type="ARBA" id="ARBA00023002"/>
    </source>
</evidence>
<evidence type="ECO:0000256" key="5">
    <source>
        <dbReference type="ARBA" id="ARBA00023014"/>
    </source>
</evidence>
<keyword evidence="8" id="KW-1185">Reference proteome</keyword>
<dbReference type="EMBL" id="LFDV01000002">
    <property type="protein sequence ID" value="KTB48604.1"/>
    <property type="molecule type" value="Genomic_DNA"/>
</dbReference>
<keyword evidence="5" id="KW-0411">Iron-sulfur</keyword>
<proteinExistence type="predicted"/>
<dbReference type="RefSeq" id="WP_058439563.1">
    <property type="nucleotide sequence ID" value="NZ_KQ758903.1"/>
</dbReference>
<evidence type="ECO:0000313" key="8">
    <source>
        <dbReference type="Proteomes" id="UP000053947"/>
    </source>
</evidence>
<dbReference type="AlphaFoldDB" id="A0A0W0GJ67"/>
<dbReference type="InterPro" id="IPR017896">
    <property type="entry name" value="4Fe4S_Fe-S-bd"/>
</dbReference>
<gene>
    <name evidence="7" type="ORF">DEALK_14500</name>
</gene>
<dbReference type="PANTHER" id="PTHR43255">
    <property type="entry name" value="IRON-SULFUR-BINDING OXIDOREDUCTASE FADF-RELATED-RELATED"/>
    <property type="match status" value="1"/>
</dbReference>
<dbReference type="PROSITE" id="PS00198">
    <property type="entry name" value="4FE4S_FER_1"/>
    <property type="match status" value="1"/>
</dbReference>
<organism evidence="7 8">
    <name type="scientific">Dehalogenimonas alkenigignens</name>
    <dbReference type="NCBI Taxonomy" id="1217799"/>
    <lineage>
        <taxon>Bacteria</taxon>
        <taxon>Bacillati</taxon>
        <taxon>Chloroflexota</taxon>
        <taxon>Dehalococcoidia</taxon>
        <taxon>Dehalococcoidales</taxon>
        <taxon>Dehalococcoidaceae</taxon>
        <taxon>Dehalogenimonas</taxon>
    </lineage>
</organism>
<feature type="domain" description="4Fe-4S ferredoxin-type" evidence="6">
    <location>
        <begin position="57"/>
        <end position="87"/>
    </location>
</feature>
<dbReference type="OrthoDB" id="9794954at2"/>
<reference evidence="7 8" key="1">
    <citation type="submission" date="2015-06" db="EMBL/GenBank/DDBJ databases">
        <title>Genome sequence of the organohalide-respiring Dehalogenimonas alkenigignens type strain (IP3-3T).</title>
        <authorList>
            <person name="Key T.A."/>
            <person name="Richmond D.P."/>
            <person name="Bowman K.S."/>
            <person name="Cho Y.-J."/>
            <person name="Chun J."/>
            <person name="da Costa M.S."/>
            <person name="Rainey F.A."/>
            <person name="Moe W.M."/>
        </authorList>
    </citation>
    <scope>NUCLEOTIDE SEQUENCE [LARGE SCALE GENOMIC DNA]</scope>
    <source>
        <strain evidence="7 8">IP3-3</strain>
    </source>
</reference>
<sequence>MTAKAPFQEVVELIKESGGAALAECFQCGTCSATCPWRDHFSFLPRKMFQEARMGLTDFESDATWRCVTCNKCVQRCPRGVPIIELMRALRRSVIGMGIAEAPTALSGALRNLSAAGNPMGEAGENRNAWAEGLGVKAFNASTEYLLFPCCYTAFDPAMKNVGRSTAGVLSAAGVDFGILEGISCCGESVRKAGDEELFKQLAGVNIQLFKECGVRKIVVNSPHCYHTLVNEYPELDGRFEIVHTSQLMAQLVDQGRLPLPSAITGKTTYHDPCYLGRHSGMYDEPRRLIAASGAELVEMEPARADSLCCGGGGGRIWMETPRSERFCEERLRQAAATGADTLVTACPYCLSNFRDTALNQSLSEKFSVIDISELIARAL</sequence>
<dbReference type="Proteomes" id="UP000053947">
    <property type="component" value="Unassembled WGS sequence"/>
</dbReference>
<evidence type="ECO:0000256" key="1">
    <source>
        <dbReference type="ARBA" id="ARBA00022485"/>
    </source>
</evidence>
<dbReference type="InterPro" id="IPR017900">
    <property type="entry name" value="4Fe4S_Fe_S_CS"/>
</dbReference>
<dbReference type="SUPFAM" id="SSF46548">
    <property type="entry name" value="alpha-helical ferredoxin"/>
    <property type="match status" value="1"/>
</dbReference>
<dbReference type="InterPro" id="IPR051460">
    <property type="entry name" value="HdrC_iron-sulfur_subunit"/>
</dbReference>
<accession>A0A0W0GJ67</accession>
<dbReference type="InterPro" id="IPR004017">
    <property type="entry name" value="Cys_rich_dom"/>
</dbReference>
<dbReference type="Pfam" id="PF13183">
    <property type="entry name" value="Fer4_8"/>
    <property type="match status" value="1"/>
</dbReference>
<protein>
    <submittedName>
        <fullName evidence="7">Fe-S oxidoreductase</fullName>
    </submittedName>
</protein>
<dbReference type="GO" id="GO:0005886">
    <property type="term" value="C:plasma membrane"/>
    <property type="evidence" value="ECO:0007669"/>
    <property type="project" value="TreeGrafter"/>
</dbReference>
<dbReference type="GO" id="GO:0046872">
    <property type="term" value="F:metal ion binding"/>
    <property type="evidence" value="ECO:0007669"/>
    <property type="project" value="UniProtKB-KW"/>
</dbReference>
<name>A0A0W0GJ67_9CHLR</name>
<dbReference type="Gene3D" id="1.10.1060.10">
    <property type="entry name" value="Alpha-helical ferredoxin"/>
    <property type="match status" value="1"/>
</dbReference>
<dbReference type="GO" id="GO:0016491">
    <property type="term" value="F:oxidoreductase activity"/>
    <property type="evidence" value="ECO:0007669"/>
    <property type="project" value="UniProtKB-KW"/>
</dbReference>
<evidence type="ECO:0000256" key="2">
    <source>
        <dbReference type="ARBA" id="ARBA00022723"/>
    </source>
</evidence>
<evidence type="ECO:0000313" key="7">
    <source>
        <dbReference type="EMBL" id="KTB48604.1"/>
    </source>
</evidence>
<keyword evidence="4" id="KW-0408">Iron</keyword>
<dbReference type="STRING" id="1217799.DEALK_14500"/>
<keyword evidence="3" id="KW-0560">Oxidoreductase</keyword>
<dbReference type="PANTHER" id="PTHR43255:SF1">
    <property type="entry name" value="IRON-SULFUR-BINDING OXIDOREDUCTASE FADF-RELATED"/>
    <property type="match status" value="1"/>
</dbReference>
<keyword evidence="2" id="KW-0479">Metal-binding</keyword>
<dbReference type="PROSITE" id="PS51379">
    <property type="entry name" value="4FE4S_FER_2"/>
    <property type="match status" value="1"/>
</dbReference>